<dbReference type="GO" id="GO:0046474">
    <property type="term" value="P:glycerophospholipid biosynthetic process"/>
    <property type="evidence" value="ECO:0007669"/>
    <property type="project" value="UniProtKB-UniRule"/>
</dbReference>
<keyword evidence="4 9" id="KW-0460">Magnesium</keyword>
<evidence type="ECO:0000256" key="8">
    <source>
        <dbReference type="ARBA" id="ARBA00047288"/>
    </source>
</evidence>
<accession>A0A1M6RYU0</accession>
<keyword evidence="11" id="KW-1185">Reference proteome</keyword>
<evidence type="ECO:0000256" key="1">
    <source>
        <dbReference type="ARBA" id="ARBA00022516"/>
    </source>
</evidence>
<keyword evidence="7 9" id="KW-1208">Phospholipid metabolism</keyword>
<dbReference type="STRING" id="156994.SAMN04488028_104341"/>
<dbReference type="EMBL" id="FRAA01000004">
    <property type="protein sequence ID" value="SHK37635.1"/>
    <property type="molecule type" value="Genomic_DNA"/>
</dbReference>
<dbReference type="InterPro" id="IPR038597">
    <property type="entry name" value="GGGP/HepGP_synthase_sf"/>
</dbReference>
<comment type="function">
    <text evidence="9">Prenyltransferase that catalyzes the transfer of the geranylgeranyl moiety of geranylgeranyl diphosphate (GGPP) to the C3 hydroxyl of sn-glycerol-1-phosphate (G1P).</text>
</comment>
<keyword evidence="6 9" id="KW-0594">Phospholipid biosynthesis</keyword>
<feature type="binding site" evidence="9">
    <location>
        <begin position="173"/>
        <end position="179"/>
    </location>
    <ligand>
        <name>sn-glycerol 1-phosphate</name>
        <dbReference type="ChEBI" id="CHEBI:57685"/>
    </ligand>
</feature>
<comment type="cofactor">
    <cofactor evidence="9">
        <name>Mg(2+)</name>
        <dbReference type="ChEBI" id="CHEBI:18420"/>
    </cofactor>
</comment>
<evidence type="ECO:0000256" key="6">
    <source>
        <dbReference type="ARBA" id="ARBA00023209"/>
    </source>
</evidence>
<evidence type="ECO:0000256" key="5">
    <source>
        <dbReference type="ARBA" id="ARBA00023098"/>
    </source>
</evidence>
<dbReference type="PANTHER" id="PTHR40029">
    <property type="match status" value="1"/>
</dbReference>
<gene>
    <name evidence="10" type="ORF">SAMN04488028_104341</name>
</gene>
<comment type="similarity">
    <text evidence="9">Belongs to the GGGP/HepGP synthase family. Group II subfamily.</text>
</comment>
<organism evidence="10 11">
    <name type="scientific">Reichenbachiella agariperforans</name>
    <dbReference type="NCBI Taxonomy" id="156994"/>
    <lineage>
        <taxon>Bacteria</taxon>
        <taxon>Pseudomonadati</taxon>
        <taxon>Bacteroidota</taxon>
        <taxon>Cytophagia</taxon>
        <taxon>Cytophagales</taxon>
        <taxon>Reichenbachiellaceae</taxon>
        <taxon>Reichenbachiella</taxon>
    </lineage>
</organism>
<keyword evidence="1 9" id="KW-0444">Lipid biosynthesis</keyword>
<feature type="binding site" evidence="9">
    <location>
        <begin position="226"/>
        <end position="227"/>
    </location>
    <ligand>
        <name>sn-glycerol 1-phosphate</name>
        <dbReference type="ChEBI" id="CHEBI:57685"/>
    </ligand>
</feature>
<evidence type="ECO:0000313" key="10">
    <source>
        <dbReference type="EMBL" id="SHK37635.1"/>
    </source>
</evidence>
<sequence>MSLLGQLEKNKACNKKSLAVLIDPDKIDEVTHLMQTLHLCVENRVDYIFVGGSLITNDNFSKVIALIKSNTDIPVLIFPGNNIQIDSNADGILLLSLISGRNPEFLIGQHVLAAPILKKSKLEIIPMGYMLVNSGPATSASYMSNTTPIPSDKTTIAACTAMAGEMLGLKTIYLDAGSGALTPIPQKIITKVSRSTSVPLVVGGGLNSISKVNLALEAGADVIVIGNALEKDQNLLIEVSEKIHSMNAALDVHQ</sequence>
<keyword evidence="5 9" id="KW-0443">Lipid metabolism</keyword>
<protein>
    <recommendedName>
        <fullName evidence="9">Geranylgeranylglyceryl phosphate synthase</fullName>
        <shortName evidence="9">GGGP synthase</shortName>
        <shortName evidence="9">GGGPS</shortName>
        <ecNumber evidence="9">2.5.1.41</ecNumber>
    </recommendedName>
    <alternativeName>
        <fullName evidence="9">(S)-3-O-geranylgeranylglyceryl phosphate synthase</fullName>
    </alternativeName>
    <alternativeName>
        <fullName evidence="9">Phosphoglycerol geranylgeranyltransferase</fullName>
    </alternativeName>
</protein>
<dbReference type="NCBIfam" id="TIGR01769">
    <property type="entry name" value="GGGP"/>
    <property type="match status" value="1"/>
</dbReference>
<feature type="binding site" evidence="9">
    <location>
        <begin position="204"/>
        <end position="205"/>
    </location>
    <ligand>
        <name>sn-glycerol 1-phosphate</name>
        <dbReference type="ChEBI" id="CHEBI:57685"/>
    </ligand>
</feature>
<evidence type="ECO:0000256" key="2">
    <source>
        <dbReference type="ARBA" id="ARBA00022679"/>
    </source>
</evidence>
<feature type="binding site" evidence="9">
    <location>
        <position position="23"/>
    </location>
    <ligand>
        <name>Mg(2+)</name>
        <dbReference type="ChEBI" id="CHEBI:18420"/>
    </ligand>
</feature>
<dbReference type="InterPro" id="IPR010946">
    <property type="entry name" value="GGGP_synth"/>
</dbReference>
<dbReference type="GO" id="GO:0000287">
    <property type="term" value="F:magnesium ion binding"/>
    <property type="evidence" value="ECO:0007669"/>
    <property type="project" value="UniProtKB-UniRule"/>
</dbReference>
<dbReference type="Pfam" id="PF01884">
    <property type="entry name" value="PcrB"/>
    <property type="match status" value="1"/>
</dbReference>
<dbReference type="InterPro" id="IPR039074">
    <property type="entry name" value="GGGP/HepGP_synthase_I"/>
</dbReference>
<dbReference type="InterPro" id="IPR008205">
    <property type="entry name" value="GGGP_HepGP_synthase"/>
</dbReference>
<dbReference type="Gene3D" id="3.20.20.390">
    <property type="entry name" value="FMN-linked oxidoreductases"/>
    <property type="match status" value="1"/>
</dbReference>
<feature type="binding site" evidence="9">
    <location>
        <position position="53"/>
    </location>
    <ligand>
        <name>Mg(2+)</name>
        <dbReference type="ChEBI" id="CHEBI:18420"/>
    </ligand>
</feature>
<dbReference type="HAMAP" id="MF_00112">
    <property type="entry name" value="GGGP_HepGP_synthase"/>
    <property type="match status" value="1"/>
</dbReference>
<evidence type="ECO:0000256" key="4">
    <source>
        <dbReference type="ARBA" id="ARBA00022842"/>
    </source>
</evidence>
<comment type="caution">
    <text evidence="9">Lacks conserved residue(s) required for the propagation of feature annotation.</text>
</comment>
<dbReference type="AlphaFoldDB" id="A0A1M6RYU0"/>
<dbReference type="GO" id="GO:0005737">
    <property type="term" value="C:cytoplasm"/>
    <property type="evidence" value="ECO:0007669"/>
    <property type="project" value="InterPro"/>
</dbReference>
<dbReference type="SUPFAM" id="SSF51395">
    <property type="entry name" value="FMN-linked oxidoreductases"/>
    <property type="match status" value="1"/>
</dbReference>
<name>A0A1M6RYU0_REIAG</name>
<dbReference type="PANTHER" id="PTHR40029:SF2">
    <property type="entry name" value="HEPTAPRENYLGLYCERYL PHOSPHATE SYNTHASE"/>
    <property type="match status" value="1"/>
</dbReference>
<evidence type="ECO:0000256" key="3">
    <source>
        <dbReference type="ARBA" id="ARBA00022723"/>
    </source>
</evidence>
<dbReference type="NCBIfam" id="TIGR01768">
    <property type="entry name" value="GGGP-family"/>
    <property type="match status" value="1"/>
</dbReference>
<dbReference type="GO" id="GO:0047294">
    <property type="term" value="F:phosphoglycerol geranylgeranyltransferase activity"/>
    <property type="evidence" value="ECO:0007669"/>
    <property type="project" value="UniProtKB-UniRule"/>
</dbReference>
<reference evidence="11" key="1">
    <citation type="submission" date="2016-11" db="EMBL/GenBank/DDBJ databases">
        <authorList>
            <person name="Varghese N."/>
            <person name="Submissions S."/>
        </authorList>
    </citation>
    <scope>NUCLEOTIDE SEQUENCE [LARGE SCALE GENOMIC DNA]</scope>
    <source>
        <strain evidence="11">DSM 26134</strain>
    </source>
</reference>
<proteinExistence type="inferred from homology"/>
<comment type="catalytic activity">
    <reaction evidence="8 9">
        <text>sn-glycerol 1-phosphate + (2E,6E,10E)-geranylgeranyl diphosphate = sn-3-O-(geranylgeranyl)glycerol 1-phosphate + diphosphate</text>
        <dbReference type="Rhea" id="RHEA:23404"/>
        <dbReference type="ChEBI" id="CHEBI:33019"/>
        <dbReference type="ChEBI" id="CHEBI:57677"/>
        <dbReference type="ChEBI" id="CHEBI:57685"/>
        <dbReference type="ChEBI" id="CHEBI:58756"/>
        <dbReference type="EC" id="2.5.1.41"/>
    </reaction>
</comment>
<evidence type="ECO:0000256" key="9">
    <source>
        <dbReference type="HAMAP-Rule" id="MF_00112"/>
    </source>
</evidence>
<keyword evidence="3 9" id="KW-0479">Metal-binding</keyword>
<evidence type="ECO:0000313" key="11">
    <source>
        <dbReference type="Proteomes" id="UP000184474"/>
    </source>
</evidence>
<dbReference type="RefSeq" id="WP_073122931.1">
    <property type="nucleotide sequence ID" value="NZ_FRAA01000004.1"/>
</dbReference>
<evidence type="ECO:0000256" key="7">
    <source>
        <dbReference type="ARBA" id="ARBA00023264"/>
    </source>
</evidence>
<dbReference type="Proteomes" id="UP000184474">
    <property type="component" value="Unassembled WGS sequence"/>
</dbReference>
<keyword evidence="2 9" id="KW-0808">Transferase</keyword>
<dbReference type="NCBIfam" id="NF003198">
    <property type="entry name" value="PRK04169.1-2"/>
    <property type="match status" value="1"/>
</dbReference>
<dbReference type="EC" id="2.5.1.41" evidence="9"/>
<dbReference type="GO" id="GO:0120536">
    <property type="term" value="F:heptaprenylglyceryl phosphate synthase activity"/>
    <property type="evidence" value="ECO:0007669"/>
    <property type="project" value="UniProtKB-ARBA"/>
</dbReference>
<dbReference type="CDD" id="cd02812">
    <property type="entry name" value="PcrB_like"/>
    <property type="match status" value="1"/>
</dbReference>